<reference evidence="3" key="1">
    <citation type="submission" date="2023-03" db="EMBL/GenBank/DDBJ databases">
        <title>Chromosome-level genomes of two armyworms, Mythimna separata and Mythimna loreyi, provide insights into the biosynthesis and reception of sex pheromones.</title>
        <authorList>
            <person name="Zhao H."/>
        </authorList>
    </citation>
    <scope>NUCLEOTIDE SEQUENCE</scope>
    <source>
        <strain evidence="3">BeijingLab</strain>
        <tissue evidence="3">Pupa</tissue>
    </source>
</reference>
<feature type="compositionally biased region" description="Basic and acidic residues" evidence="1">
    <location>
        <begin position="465"/>
        <end position="481"/>
    </location>
</feature>
<feature type="chain" id="PRO_5041996882" evidence="2">
    <location>
        <begin position="18"/>
        <end position="513"/>
    </location>
</feature>
<evidence type="ECO:0000256" key="1">
    <source>
        <dbReference type="SAM" id="MobiDB-lite"/>
    </source>
</evidence>
<protein>
    <submittedName>
        <fullName evidence="3">Uncharacterized protein</fullName>
    </submittedName>
</protein>
<dbReference type="EMBL" id="JARGEI010000024">
    <property type="protein sequence ID" value="KAJ8709340.1"/>
    <property type="molecule type" value="Genomic_DNA"/>
</dbReference>
<comment type="caution">
    <text evidence="3">The sequence shown here is derived from an EMBL/GenBank/DDBJ whole genome shotgun (WGS) entry which is preliminary data.</text>
</comment>
<keyword evidence="4" id="KW-1185">Reference proteome</keyword>
<gene>
    <name evidence="3" type="ORF">PYW07_009166</name>
</gene>
<proteinExistence type="predicted"/>
<evidence type="ECO:0000313" key="4">
    <source>
        <dbReference type="Proteomes" id="UP001231518"/>
    </source>
</evidence>
<keyword evidence="2" id="KW-0732">Signal</keyword>
<dbReference type="Pfam" id="PF16009">
    <property type="entry name" value="DUF4779"/>
    <property type="match status" value="1"/>
</dbReference>
<name>A0AAD7YBP0_MYTSE</name>
<evidence type="ECO:0000313" key="3">
    <source>
        <dbReference type="EMBL" id="KAJ8709340.1"/>
    </source>
</evidence>
<feature type="compositionally biased region" description="Polar residues" evidence="1">
    <location>
        <begin position="452"/>
        <end position="464"/>
    </location>
</feature>
<dbReference type="Proteomes" id="UP001231518">
    <property type="component" value="Chromosome 22"/>
</dbReference>
<feature type="signal peptide" evidence="2">
    <location>
        <begin position="1"/>
        <end position="17"/>
    </location>
</feature>
<dbReference type="AlphaFoldDB" id="A0AAD7YBP0"/>
<organism evidence="3 4">
    <name type="scientific">Mythimna separata</name>
    <name type="common">Oriental armyworm</name>
    <name type="synonym">Pseudaletia separata</name>
    <dbReference type="NCBI Taxonomy" id="271217"/>
    <lineage>
        <taxon>Eukaryota</taxon>
        <taxon>Metazoa</taxon>
        <taxon>Ecdysozoa</taxon>
        <taxon>Arthropoda</taxon>
        <taxon>Hexapoda</taxon>
        <taxon>Insecta</taxon>
        <taxon>Pterygota</taxon>
        <taxon>Neoptera</taxon>
        <taxon>Endopterygota</taxon>
        <taxon>Lepidoptera</taxon>
        <taxon>Glossata</taxon>
        <taxon>Ditrysia</taxon>
        <taxon>Noctuoidea</taxon>
        <taxon>Noctuidae</taxon>
        <taxon>Noctuinae</taxon>
        <taxon>Hadenini</taxon>
        <taxon>Mythimna</taxon>
    </lineage>
</organism>
<feature type="region of interest" description="Disordered" evidence="1">
    <location>
        <begin position="452"/>
        <end position="481"/>
    </location>
</feature>
<evidence type="ECO:0000256" key="2">
    <source>
        <dbReference type="SAM" id="SignalP"/>
    </source>
</evidence>
<feature type="region of interest" description="Disordered" evidence="1">
    <location>
        <begin position="494"/>
        <end position="513"/>
    </location>
</feature>
<sequence>MSRLAIILCLIPRVISGIYTTVRHETYSEHISRQSRSNLPTLRDGYVYRQFDKPGVHSAVGQPTVDPYVVNNQFEPKSFRKVRHDSPIGYEHLTLPYATPSTLKSEVDYAIAKSAADARYESSKSSSDTMLDKLKSLMHYRPPQDMDSDRNVVGYDGISDYRSMDDDDVRSSSRNYDNWPYFYHSPYEYEHNKDIFDTQKAKDKRYVADGFDHIIPVNEVIEDDHPQGYDRRAKHLREGSDNPITGDEPFFSFVLNDYYEKSGDDDPVIFKGLDFVNDFDHDTSLPEPDDNRISRRLGNNYYSTIRPATVHHAAYKNLAELESSTIKNSKGDRTFDKHENGAKKNAELKTGFENHANRYNGFKDFLDNFSNKFGSEDLTKNINYIRSMNQDKGENNKGFRRVYHKDEYQEDKEFYNNNNSSAKGLEKGGFNAHLGGSEAYLRSQAAAALGNESQAASNAGSTSDAKFDNSHRGHDRYNMLDNKLHKYRNVAKAAAQSNNADYVDSDYKDHYHK</sequence>
<accession>A0AAD7YBP0</accession>
<dbReference type="InterPro" id="IPR031959">
    <property type="entry name" value="DUF4779"/>
</dbReference>